<accession>A0A3B0YJ62</accession>
<dbReference type="Gene3D" id="3.40.30.10">
    <property type="entry name" value="Glutaredoxin"/>
    <property type="match status" value="1"/>
</dbReference>
<dbReference type="InterPro" id="IPR006659">
    <property type="entry name" value="Arsenate_reductase"/>
</dbReference>
<dbReference type="GO" id="GO:0008794">
    <property type="term" value="F:arsenate reductase (glutaredoxin) activity"/>
    <property type="evidence" value="ECO:0007669"/>
    <property type="project" value="InterPro"/>
</dbReference>
<reference evidence="2" key="1">
    <citation type="submission" date="2018-06" db="EMBL/GenBank/DDBJ databases">
        <authorList>
            <person name="Zhirakovskaya E."/>
        </authorList>
    </citation>
    <scope>NUCLEOTIDE SEQUENCE</scope>
</reference>
<name>A0A3B0YJ62_9ZZZZ</name>
<dbReference type="InterPro" id="IPR006660">
    <property type="entry name" value="Arsenate_reductase-like"/>
</dbReference>
<evidence type="ECO:0000256" key="1">
    <source>
        <dbReference type="ARBA" id="ARBA00023002"/>
    </source>
</evidence>
<dbReference type="CDD" id="cd03034">
    <property type="entry name" value="ArsC_ArsC"/>
    <property type="match status" value="1"/>
</dbReference>
<evidence type="ECO:0000313" key="2">
    <source>
        <dbReference type="EMBL" id="VAW76770.1"/>
    </source>
</evidence>
<dbReference type="PANTHER" id="PTHR30041">
    <property type="entry name" value="ARSENATE REDUCTASE"/>
    <property type="match status" value="1"/>
</dbReference>
<gene>
    <name evidence="2" type="ORF">MNBD_GAMMA15-55</name>
</gene>
<dbReference type="PANTHER" id="PTHR30041:SF4">
    <property type="entry name" value="ARSENATE REDUCTASE"/>
    <property type="match status" value="1"/>
</dbReference>
<dbReference type="NCBIfam" id="TIGR00014">
    <property type="entry name" value="arsC"/>
    <property type="match status" value="1"/>
</dbReference>
<organism evidence="2">
    <name type="scientific">hydrothermal vent metagenome</name>
    <dbReference type="NCBI Taxonomy" id="652676"/>
    <lineage>
        <taxon>unclassified sequences</taxon>
        <taxon>metagenomes</taxon>
        <taxon>ecological metagenomes</taxon>
    </lineage>
</organism>
<protein>
    <submittedName>
        <fullName evidence="2">Uncharacterized protein YfgD, not an arsenate reductase</fullName>
    </submittedName>
</protein>
<dbReference type="EMBL" id="UOFN01000067">
    <property type="protein sequence ID" value="VAW76770.1"/>
    <property type="molecule type" value="Genomic_DNA"/>
</dbReference>
<dbReference type="AlphaFoldDB" id="A0A3B0YJ62"/>
<keyword evidence="1" id="KW-0560">Oxidoreductase</keyword>
<sequence length="116" mass="13304">MSDVTIYHNPRCSKSRQTLELLEQNGVDADVVEYLETPPDTDQLEHILKLLKLEPHELIRTNESEYREQGMDNPDLSRQQLIALMVKHPKVIQRPIVIKDGKAAIGRPPETVLEIL</sequence>
<dbReference type="Pfam" id="PF03960">
    <property type="entry name" value="ArsC"/>
    <property type="match status" value="1"/>
</dbReference>
<dbReference type="SUPFAM" id="SSF52833">
    <property type="entry name" value="Thioredoxin-like"/>
    <property type="match status" value="1"/>
</dbReference>
<dbReference type="InterPro" id="IPR036249">
    <property type="entry name" value="Thioredoxin-like_sf"/>
</dbReference>
<proteinExistence type="predicted"/>
<dbReference type="PROSITE" id="PS51353">
    <property type="entry name" value="ARSC"/>
    <property type="match status" value="1"/>
</dbReference>